<dbReference type="InterPro" id="IPR011032">
    <property type="entry name" value="GroES-like_sf"/>
</dbReference>
<evidence type="ECO:0000256" key="1">
    <source>
        <dbReference type="ARBA" id="ARBA00001947"/>
    </source>
</evidence>
<dbReference type="SUPFAM" id="SSF51735">
    <property type="entry name" value="NAD(P)-binding Rossmann-fold domains"/>
    <property type="match status" value="1"/>
</dbReference>
<dbReference type="InterPro" id="IPR036291">
    <property type="entry name" value="NAD(P)-bd_dom_sf"/>
</dbReference>
<dbReference type="PROSITE" id="PS00059">
    <property type="entry name" value="ADH_ZINC"/>
    <property type="match status" value="1"/>
</dbReference>
<keyword evidence="4 6" id="KW-0862">Zinc</keyword>
<proteinExistence type="inferred from homology"/>
<evidence type="ECO:0000256" key="3">
    <source>
        <dbReference type="ARBA" id="ARBA00022723"/>
    </source>
</evidence>
<dbReference type="InterPro" id="IPR020843">
    <property type="entry name" value="ER"/>
</dbReference>
<gene>
    <name evidence="8" type="ORF">EHS25_002225</name>
</gene>
<dbReference type="SMART" id="SM00829">
    <property type="entry name" value="PKS_ER"/>
    <property type="match status" value="1"/>
</dbReference>
<evidence type="ECO:0000256" key="5">
    <source>
        <dbReference type="ARBA" id="ARBA00023002"/>
    </source>
</evidence>
<keyword evidence="9" id="KW-1185">Reference proteome</keyword>
<accession>A0A427YFG4</accession>
<protein>
    <recommendedName>
        <fullName evidence="7">Enoyl reductase (ER) domain-containing protein</fullName>
    </recommendedName>
</protein>
<organism evidence="8 9">
    <name type="scientific">Saitozyma podzolica</name>
    <dbReference type="NCBI Taxonomy" id="1890683"/>
    <lineage>
        <taxon>Eukaryota</taxon>
        <taxon>Fungi</taxon>
        <taxon>Dikarya</taxon>
        <taxon>Basidiomycota</taxon>
        <taxon>Agaricomycotina</taxon>
        <taxon>Tremellomycetes</taxon>
        <taxon>Tremellales</taxon>
        <taxon>Trimorphomycetaceae</taxon>
        <taxon>Saitozyma</taxon>
    </lineage>
</organism>
<dbReference type="GO" id="GO:0008270">
    <property type="term" value="F:zinc ion binding"/>
    <property type="evidence" value="ECO:0007669"/>
    <property type="project" value="InterPro"/>
</dbReference>
<dbReference type="OrthoDB" id="2148442at2759"/>
<comment type="cofactor">
    <cofactor evidence="1 6">
        <name>Zn(2+)</name>
        <dbReference type="ChEBI" id="CHEBI:29105"/>
    </cofactor>
</comment>
<dbReference type="GO" id="GO:0006062">
    <property type="term" value="P:sorbitol catabolic process"/>
    <property type="evidence" value="ECO:0007669"/>
    <property type="project" value="TreeGrafter"/>
</dbReference>
<dbReference type="InterPro" id="IPR013149">
    <property type="entry name" value="ADH-like_C"/>
</dbReference>
<dbReference type="Gene3D" id="3.40.50.720">
    <property type="entry name" value="NAD(P)-binding Rossmann-like Domain"/>
    <property type="match status" value="1"/>
</dbReference>
<name>A0A427YFG4_9TREE</name>
<dbReference type="PANTHER" id="PTHR43161:SF9">
    <property type="entry name" value="SORBITOL DEHYDROGENASE"/>
    <property type="match status" value="1"/>
</dbReference>
<dbReference type="PANTHER" id="PTHR43161">
    <property type="entry name" value="SORBITOL DEHYDROGENASE"/>
    <property type="match status" value="1"/>
</dbReference>
<evidence type="ECO:0000256" key="6">
    <source>
        <dbReference type="RuleBase" id="RU361277"/>
    </source>
</evidence>
<sequence length="371" mass="39463">MNGVNHCCVMTKINTLVMEDRAAPPGPGPYDVVVVPKMTGLCGSDMHVFLEGRAGESLFSDPLVLGHECAGVVAQVGSNVKTLKVGDRVALEPGAACLRCENCKSGDYNQCGDFKFAAADGFDGTLQGYYTLPADIAYKLPDNVSLAEGALMEPLAVAVMSVSKVAKIGHNQNVAIFGAGPVGLLTMAVAKALGARRILAIDVNASRLEFAKQYVGAETHLAIPMNPGEAREDYSKRHGKYIMEKFGLGERGLEAIDLVVECSGAEVCVQTGIWLVKRRGKFVQVGAGPAHNLIPMSIFVNKEVTMIGSLRYGPGCYPMAIDLVSRGLVDLKPLHTHTFPFKDAILAFETTKKAMGPDGKPAIKVMIEGPI</sequence>
<evidence type="ECO:0000256" key="4">
    <source>
        <dbReference type="ARBA" id="ARBA00022833"/>
    </source>
</evidence>
<dbReference type="EMBL" id="RSCD01000013">
    <property type="protein sequence ID" value="RSH89674.1"/>
    <property type="molecule type" value="Genomic_DNA"/>
</dbReference>
<evidence type="ECO:0000313" key="8">
    <source>
        <dbReference type="EMBL" id="RSH89674.1"/>
    </source>
</evidence>
<evidence type="ECO:0000259" key="7">
    <source>
        <dbReference type="SMART" id="SM00829"/>
    </source>
</evidence>
<dbReference type="GO" id="GO:0003939">
    <property type="term" value="F:L-iditol 2-dehydrogenase (NAD+) activity"/>
    <property type="evidence" value="ECO:0007669"/>
    <property type="project" value="TreeGrafter"/>
</dbReference>
<keyword evidence="5" id="KW-0560">Oxidoreductase</keyword>
<dbReference type="STRING" id="1890683.A0A427YFG4"/>
<feature type="domain" description="Enoyl reductase (ER)" evidence="7">
    <location>
        <begin position="11"/>
        <end position="363"/>
    </location>
</feature>
<reference evidence="8 9" key="1">
    <citation type="submission" date="2018-11" db="EMBL/GenBank/DDBJ databases">
        <title>Genome sequence of Saitozyma podzolica DSM 27192.</title>
        <authorList>
            <person name="Aliyu H."/>
            <person name="Gorte O."/>
            <person name="Ochsenreither K."/>
        </authorList>
    </citation>
    <scope>NUCLEOTIDE SEQUENCE [LARGE SCALE GENOMIC DNA]</scope>
    <source>
        <strain evidence="8 9">DSM 27192</strain>
    </source>
</reference>
<evidence type="ECO:0000256" key="2">
    <source>
        <dbReference type="ARBA" id="ARBA00008072"/>
    </source>
</evidence>
<dbReference type="Pfam" id="PF00107">
    <property type="entry name" value="ADH_zinc_N"/>
    <property type="match status" value="1"/>
</dbReference>
<dbReference type="CDD" id="cd05285">
    <property type="entry name" value="sorbitol_DH"/>
    <property type="match status" value="1"/>
</dbReference>
<comment type="caution">
    <text evidence="8">The sequence shown here is derived from an EMBL/GenBank/DDBJ whole genome shotgun (WGS) entry which is preliminary data.</text>
</comment>
<dbReference type="Proteomes" id="UP000279259">
    <property type="component" value="Unassembled WGS sequence"/>
</dbReference>
<dbReference type="InterPro" id="IPR002328">
    <property type="entry name" value="ADH_Zn_CS"/>
</dbReference>
<dbReference type="Pfam" id="PF08240">
    <property type="entry name" value="ADH_N"/>
    <property type="match status" value="1"/>
</dbReference>
<dbReference type="Gene3D" id="3.90.180.10">
    <property type="entry name" value="Medium-chain alcohol dehydrogenases, catalytic domain"/>
    <property type="match status" value="1"/>
</dbReference>
<comment type="similarity">
    <text evidence="2 6">Belongs to the zinc-containing alcohol dehydrogenase family.</text>
</comment>
<dbReference type="InterPro" id="IPR013154">
    <property type="entry name" value="ADH-like_N"/>
</dbReference>
<evidence type="ECO:0000313" key="9">
    <source>
        <dbReference type="Proteomes" id="UP000279259"/>
    </source>
</evidence>
<keyword evidence="3 6" id="KW-0479">Metal-binding</keyword>
<dbReference type="AlphaFoldDB" id="A0A427YFG4"/>
<dbReference type="InterPro" id="IPR045306">
    <property type="entry name" value="SDH-like"/>
</dbReference>
<dbReference type="SUPFAM" id="SSF50129">
    <property type="entry name" value="GroES-like"/>
    <property type="match status" value="1"/>
</dbReference>